<sequence length="405" mass="46525">MATKRSASPLATSSAKRQRQTSTSPSASPLYAVCCVLCPRDRADRAGSTPLHPQPSTLLNLPAELRVHIYSFVFGNFIHVEIERANPVKPKYNPPYSTPPDRPPFPSDESDVWDRWVHPRSLRFYLCKSAVSEEDAYRRSQDSSLNEQLPGDEEHYANYWRAGDTFHIDPCFPRHKKCVPEKQRDLEWMLTPRERERQKRSPYVCIFKAIGIPLLQTCSKVYREAKNLPLSQSTFAFRDPLALVWMLSTFSLSQCNLLTSLCMFWTAGGAGYSSNAMPWNRWLLIPKLTDRLQGLRVIHLSISILHVGMGSEAPLRRDLHTTNLDTWVAGLKPLCELPLKQARVIISDDPDSKFGVKGYSSNQYLAYGWNYDHENWLHLRDLECFTADEKRGWAEQLRKRLLKET</sequence>
<proteinExistence type="predicted"/>
<dbReference type="OrthoDB" id="5413827at2759"/>
<dbReference type="Proteomes" id="UP000799757">
    <property type="component" value="Unassembled WGS sequence"/>
</dbReference>
<keyword evidence="3" id="KW-1185">Reference proteome</keyword>
<dbReference type="EMBL" id="MU002232">
    <property type="protein sequence ID" value="KAF2788259.1"/>
    <property type="molecule type" value="Genomic_DNA"/>
</dbReference>
<gene>
    <name evidence="2" type="ORF">K505DRAFT_342241</name>
</gene>
<protein>
    <submittedName>
        <fullName evidence="2">Uncharacterized protein</fullName>
    </submittedName>
</protein>
<feature type="region of interest" description="Disordered" evidence="1">
    <location>
        <begin position="1"/>
        <end position="26"/>
    </location>
</feature>
<organism evidence="2 3">
    <name type="scientific">Melanomma pulvis-pyrius CBS 109.77</name>
    <dbReference type="NCBI Taxonomy" id="1314802"/>
    <lineage>
        <taxon>Eukaryota</taxon>
        <taxon>Fungi</taxon>
        <taxon>Dikarya</taxon>
        <taxon>Ascomycota</taxon>
        <taxon>Pezizomycotina</taxon>
        <taxon>Dothideomycetes</taxon>
        <taxon>Pleosporomycetidae</taxon>
        <taxon>Pleosporales</taxon>
        <taxon>Melanommataceae</taxon>
        <taxon>Melanomma</taxon>
    </lineage>
</organism>
<evidence type="ECO:0000313" key="2">
    <source>
        <dbReference type="EMBL" id="KAF2788259.1"/>
    </source>
</evidence>
<dbReference type="AlphaFoldDB" id="A0A6A6WVZ0"/>
<name>A0A6A6WVZ0_9PLEO</name>
<reference evidence="2" key="1">
    <citation type="journal article" date="2020" name="Stud. Mycol.">
        <title>101 Dothideomycetes genomes: a test case for predicting lifestyles and emergence of pathogens.</title>
        <authorList>
            <person name="Haridas S."/>
            <person name="Albert R."/>
            <person name="Binder M."/>
            <person name="Bloem J."/>
            <person name="Labutti K."/>
            <person name="Salamov A."/>
            <person name="Andreopoulos B."/>
            <person name="Baker S."/>
            <person name="Barry K."/>
            <person name="Bills G."/>
            <person name="Bluhm B."/>
            <person name="Cannon C."/>
            <person name="Castanera R."/>
            <person name="Culley D."/>
            <person name="Daum C."/>
            <person name="Ezra D."/>
            <person name="Gonzalez J."/>
            <person name="Henrissat B."/>
            <person name="Kuo A."/>
            <person name="Liang C."/>
            <person name="Lipzen A."/>
            <person name="Lutzoni F."/>
            <person name="Magnuson J."/>
            <person name="Mondo S."/>
            <person name="Nolan M."/>
            <person name="Ohm R."/>
            <person name="Pangilinan J."/>
            <person name="Park H.-J."/>
            <person name="Ramirez L."/>
            <person name="Alfaro M."/>
            <person name="Sun H."/>
            <person name="Tritt A."/>
            <person name="Yoshinaga Y."/>
            <person name="Zwiers L.-H."/>
            <person name="Turgeon B."/>
            <person name="Goodwin S."/>
            <person name="Spatafora J."/>
            <person name="Crous P."/>
            <person name="Grigoriev I."/>
        </authorList>
    </citation>
    <scope>NUCLEOTIDE SEQUENCE</scope>
    <source>
        <strain evidence="2">CBS 109.77</strain>
    </source>
</reference>
<dbReference type="PANTHER" id="PTHR38790">
    <property type="entry name" value="2EXR DOMAIN-CONTAINING PROTEIN-RELATED"/>
    <property type="match status" value="1"/>
</dbReference>
<evidence type="ECO:0000313" key="3">
    <source>
        <dbReference type="Proteomes" id="UP000799757"/>
    </source>
</evidence>
<accession>A0A6A6WVZ0</accession>
<evidence type="ECO:0000256" key="1">
    <source>
        <dbReference type="SAM" id="MobiDB-lite"/>
    </source>
</evidence>